<accession>A0A6J1G4U9</accession>
<dbReference type="AlphaFoldDB" id="A0A6J1G4U9"/>
<name>A0A6J1G4U9_CUCMO</name>
<dbReference type="RefSeq" id="XP_022946750.1">
    <property type="nucleotide sequence ID" value="XM_023090982.1"/>
</dbReference>
<proteinExistence type="predicted"/>
<dbReference type="GeneID" id="111450724"/>
<reference evidence="2" key="1">
    <citation type="submission" date="2025-08" db="UniProtKB">
        <authorList>
            <consortium name="RefSeq"/>
        </authorList>
    </citation>
    <scope>IDENTIFICATION</scope>
    <source>
        <tissue evidence="2">Young leaves</tissue>
    </source>
</reference>
<gene>
    <name evidence="2" type="primary">LOC111450724</name>
</gene>
<evidence type="ECO:0000313" key="1">
    <source>
        <dbReference type="Proteomes" id="UP000504609"/>
    </source>
</evidence>
<evidence type="ECO:0000313" key="2">
    <source>
        <dbReference type="RefSeq" id="XP_022946750.1"/>
    </source>
</evidence>
<sequence length="82" mass="9594">MNPTAKELKTAIAWHSGFGYTYTPIFIQLDGLIYNLDLDQYSLKWTWAHLRLCLQDMRNSSGKCLTIAMILQPLLQRHFCKF</sequence>
<organism evidence="1 2">
    <name type="scientific">Cucurbita moschata</name>
    <name type="common">Winter crookneck squash</name>
    <name type="synonym">Cucurbita pepo var. moschata</name>
    <dbReference type="NCBI Taxonomy" id="3662"/>
    <lineage>
        <taxon>Eukaryota</taxon>
        <taxon>Viridiplantae</taxon>
        <taxon>Streptophyta</taxon>
        <taxon>Embryophyta</taxon>
        <taxon>Tracheophyta</taxon>
        <taxon>Spermatophyta</taxon>
        <taxon>Magnoliopsida</taxon>
        <taxon>eudicotyledons</taxon>
        <taxon>Gunneridae</taxon>
        <taxon>Pentapetalae</taxon>
        <taxon>rosids</taxon>
        <taxon>fabids</taxon>
        <taxon>Cucurbitales</taxon>
        <taxon>Cucurbitaceae</taxon>
        <taxon>Cucurbiteae</taxon>
        <taxon>Cucurbita</taxon>
    </lineage>
</organism>
<keyword evidence="1" id="KW-1185">Reference proteome</keyword>
<dbReference type="Proteomes" id="UP000504609">
    <property type="component" value="Unplaced"/>
</dbReference>
<protein>
    <submittedName>
        <fullName evidence="2">Uncharacterized protein LOC111450724 isoform X2</fullName>
    </submittedName>
</protein>